<dbReference type="Pfam" id="PF01062">
    <property type="entry name" value="Bestrophin"/>
    <property type="match status" value="1"/>
</dbReference>
<evidence type="ECO:0000256" key="4">
    <source>
        <dbReference type="ARBA" id="ARBA00023136"/>
    </source>
</evidence>
<protein>
    <recommendedName>
        <fullName evidence="6">Bestrophin homolog</fullName>
    </recommendedName>
</protein>
<dbReference type="AlphaFoldDB" id="A0A183C2Q2"/>
<dbReference type="GO" id="GO:0005886">
    <property type="term" value="C:plasma membrane"/>
    <property type="evidence" value="ECO:0007669"/>
    <property type="project" value="UniProtKB-SubCell"/>
</dbReference>
<keyword evidence="6" id="KW-0813">Transport</keyword>
<feature type="region of interest" description="Disordered" evidence="7">
    <location>
        <begin position="334"/>
        <end position="359"/>
    </location>
</feature>
<keyword evidence="6" id="KW-1003">Cell membrane</keyword>
<feature type="compositionally biased region" description="Basic and acidic residues" evidence="7">
    <location>
        <begin position="337"/>
        <end position="350"/>
    </location>
</feature>
<keyword evidence="2 6" id="KW-0812">Transmembrane</keyword>
<dbReference type="WBParaSite" id="GPLIN_000714600">
    <property type="protein sequence ID" value="GPLIN_000714600"/>
    <property type="gene ID" value="GPLIN_000714600"/>
</dbReference>
<dbReference type="Proteomes" id="UP000050741">
    <property type="component" value="Unassembled WGS sequence"/>
</dbReference>
<evidence type="ECO:0000256" key="5">
    <source>
        <dbReference type="ARBA" id="ARBA00034769"/>
    </source>
</evidence>
<evidence type="ECO:0000313" key="9">
    <source>
        <dbReference type="WBParaSite" id="GPLIN_000714600"/>
    </source>
</evidence>
<keyword evidence="6" id="KW-0869">Chloride channel</keyword>
<comment type="similarity">
    <text evidence="5 6">Belongs to the anion channel-forming bestrophin (TC 1.A.46) family. Calcium-sensitive chloride channel subfamily.</text>
</comment>
<sequence length="389" mass="44876">MTVSYTGDICSTRSWSFLRVIFRWRGSIWKSVLIELSIWLAFYYAVMFIYKNVLNENGKKFIDGVAQSVTTIIRGNDPETVVARRNIMRYMCLVQVLVLRDISIKVRKQFPDMQSMIEAGLLQPHERQLMETIGGDREQQHKLCQFGKHWVPHNWACQLCYRLRERAKIASDPLLGHLLREVNAFRERLQNLSNFDLVPIPLVYPQLVFISVRTYFLICLLSRQNIQSLPSSANDGEMHCLNLFFPVMTVLQFVFYMGWTKVAEALLNPLGEDDDDFETLFVIERNLTIAMLLADPCHDQLPEQMDGSPGLSNSFRIRAESVLNALIGSAVRTMPAKSKDGQKSDVNEPKRRNKWANKNLVERLRERKGDEKRSIDLTLAALKSDDTQK</sequence>
<keyword evidence="3 6" id="KW-1133">Transmembrane helix</keyword>
<reference evidence="8" key="2">
    <citation type="submission" date="2014-05" db="EMBL/GenBank/DDBJ databases">
        <title>The genome and life-stage specific transcriptomes of Globodera pallida elucidate key aspects of plant parasitism by a cyst nematode.</title>
        <authorList>
            <person name="Cotton J.A."/>
            <person name="Lilley C.J."/>
            <person name="Jones L.M."/>
            <person name="Kikuchi T."/>
            <person name="Reid A.J."/>
            <person name="Thorpe P."/>
            <person name="Tsai I.J."/>
            <person name="Beasley H."/>
            <person name="Blok V."/>
            <person name="Cock P.J.A."/>
            <person name="Van den Akker S.E."/>
            <person name="Holroyd N."/>
            <person name="Hunt M."/>
            <person name="Mantelin S."/>
            <person name="Naghra H."/>
            <person name="Pain A."/>
            <person name="Palomares-Rius J.E."/>
            <person name="Zarowiecki M."/>
            <person name="Berriman M."/>
            <person name="Jones J.T."/>
            <person name="Urwin P.E."/>
        </authorList>
    </citation>
    <scope>NUCLEOTIDE SEQUENCE [LARGE SCALE GENOMIC DNA]</scope>
    <source>
        <strain evidence="8">Lindley</strain>
    </source>
</reference>
<evidence type="ECO:0000313" key="8">
    <source>
        <dbReference type="Proteomes" id="UP000050741"/>
    </source>
</evidence>
<dbReference type="PANTHER" id="PTHR10736">
    <property type="entry name" value="BESTROPHIN"/>
    <property type="match status" value="1"/>
</dbReference>
<keyword evidence="6" id="KW-0407">Ion channel</keyword>
<evidence type="ECO:0000256" key="7">
    <source>
        <dbReference type="SAM" id="MobiDB-lite"/>
    </source>
</evidence>
<keyword evidence="6" id="KW-0406">Ion transport</keyword>
<reference evidence="9" key="3">
    <citation type="submission" date="2016-06" db="UniProtKB">
        <authorList>
            <consortium name="WormBaseParasite"/>
        </authorList>
    </citation>
    <scope>IDENTIFICATION</scope>
</reference>
<accession>A0A183C2Q2</accession>
<keyword evidence="6" id="KW-0868">Chloride</keyword>
<comment type="caution">
    <text evidence="6">Lacks conserved residue(s) required for the propagation of feature annotation.</text>
</comment>
<dbReference type="PANTHER" id="PTHR10736:SF58">
    <property type="entry name" value="BESTROPHIN HOMOLOG-RELATED"/>
    <property type="match status" value="1"/>
</dbReference>
<organism evidence="8 9">
    <name type="scientific">Globodera pallida</name>
    <name type="common">Potato cyst nematode worm</name>
    <name type="synonym">Heterodera pallida</name>
    <dbReference type="NCBI Taxonomy" id="36090"/>
    <lineage>
        <taxon>Eukaryota</taxon>
        <taxon>Metazoa</taxon>
        <taxon>Ecdysozoa</taxon>
        <taxon>Nematoda</taxon>
        <taxon>Chromadorea</taxon>
        <taxon>Rhabditida</taxon>
        <taxon>Tylenchina</taxon>
        <taxon>Tylenchomorpha</taxon>
        <taxon>Tylenchoidea</taxon>
        <taxon>Heteroderidae</taxon>
        <taxon>Heteroderinae</taxon>
        <taxon>Globodera</taxon>
    </lineage>
</organism>
<dbReference type="InterPro" id="IPR000615">
    <property type="entry name" value="Bestrophin"/>
</dbReference>
<dbReference type="InterPro" id="IPR021134">
    <property type="entry name" value="Bestrophin-like"/>
</dbReference>
<dbReference type="GO" id="GO:0034707">
    <property type="term" value="C:chloride channel complex"/>
    <property type="evidence" value="ECO:0007669"/>
    <property type="project" value="UniProtKB-KW"/>
</dbReference>
<reference evidence="8" key="1">
    <citation type="submission" date="2013-12" db="EMBL/GenBank/DDBJ databases">
        <authorList>
            <person name="Aslett M."/>
        </authorList>
    </citation>
    <scope>NUCLEOTIDE SEQUENCE [LARGE SCALE GENOMIC DNA]</scope>
    <source>
        <strain evidence="8">Lindley</strain>
    </source>
</reference>
<comment type="function">
    <text evidence="6">Forms chloride channels.</text>
</comment>
<evidence type="ECO:0000256" key="6">
    <source>
        <dbReference type="RuleBase" id="RU363126"/>
    </source>
</evidence>
<evidence type="ECO:0000256" key="1">
    <source>
        <dbReference type="ARBA" id="ARBA00004370"/>
    </source>
</evidence>
<evidence type="ECO:0000256" key="2">
    <source>
        <dbReference type="ARBA" id="ARBA00022692"/>
    </source>
</evidence>
<evidence type="ECO:0000256" key="3">
    <source>
        <dbReference type="ARBA" id="ARBA00022989"/>
    </source>
</evidence>
<name>A0A183C2Q2_GLOPA</name>
<feature type="transmembrane region" description="Helical" evidence="6">
    <location>
        <begin position="32"/>
        <end position="50"/>
    </location>
</feature>
<dbReference type="GO" id="GO:0005254">
    <property type="term" value="F:chloride channel activity"/>
    <property type="evidence" value="ECO:0007669"/>
    <property type="project" value="UniProtKB-KW"/>
</dbReference>
<comment type="subcellular location">
    <subcellularLocation>
        <location evidence="6">Cell membrane</location>
        <topology evidence="6">Multi-pass membrane protein</topology>
    </subcellularLocation>
    <subcellularLocation>
        <location evidence="1">Membrane</location>
    </subcellularLocation>
</comment>
<keyword evidence="4 6" id="KW-0472">Membrane</keyword>
<proteinExistence type="inferred from homology"/>
<keyword evidence="8" id="KW-1185">Reference proteome</keyword>